<dbReference type="EMBL" id="DPBP01000034">
    <property type="protein sequence ID" value="HCE17980.1"/>
    <property type="molecule type" value="Genomic_DNA"/>
</dbReference>
<sequence>MHPQAQRVQTTLIQAGCSVLVRELPDSTRTAEEAARAVGCEVGQIVKSLVFVLDPPGKTVLLLVSGANRVNEKSVGEKLGGRLSKASAAQVEADTGFVIGGVPPLGHKKPLETYVDEDLLHYEIIWAAAGTPHAVFPITPAELIRITGATPLSMR</sequence>
<dbReference type="AlphaFoldDB" id="A0A3D1JHD2"/>
<dbReference type="GO" id="GO:0002161">
    <property type="term" value="F:aminoacyl-tRNA deacylase activity"/>
    <property type="evidence" value="ECO:0007669"/>
    <property type="project" value="InterPro"/>
</dbReference>
<protein>
    <recommendedName>
        <fullName evidence="1">YbaK/aminoacyl-tRNA synthetase-associated domain-containing protein</fullName>
    </recommendedName>
</protein>
<dbReference type="STRING" id="229919.GCA_001050195_00691"/>
<evidence type="ECO:0000313" key="3">
    <source>
        <dbReference type="Proteomes" id="UP000264141"/>
    </source>
</evidence>
<organism evidence="2 3">
    <name type="scientific">Anaerolinea thermolimosa</name>
    <dbReference type="NCBI Taxonomy" id="229919"/>
    <lineage>
        <taxon>Bacteria</taxon>
        <taxon>Bacillati</taxon>
        <taxon>Chloroflexota</taxon>
        <taxon>Anaerolineae</taxon>
        <taxon>Anaerolineales</taxon>
        <taxon>Anaerolineaceae</taxon>
        <taxon>Anaerolinea</taxon>
    </lineage>
</organism>
<dbReference type="Proteomes" id="UP000264141">
    <property type="component" value="Unassembled WGS sequence"/>
</dbReference>
<dbReference type="SUPFAM" id="SSF55826">
    <property type="entry name" value="YbaK/ProRS associated domain"/>
    <property type="match status" value="1"/>
</dbReference>
<gene>
    <name evidence="2" type="ORF">DEQ80_08985</name>
</gene>
<dbReference type="CDD" id="cd04333">
    <property type="entry name" value="ProX_deacylase"/>
    <property type="match status" value="1"/>
</dbReference>
<accession>A0A3D1JHD2</accession>
<dbReference type="PANTHER" id="PTHR30411:SF1">
    <property type="entry name" value="CYTOPLASMIC PROTEIN"/>
    <property type="match status" value="1"/>
</dbReference>
<comment type="caution">
    <text evidence="2">The sequence shown here is derived from an EMBL/GenBank/DDBJ whole genome shotgun (WGS) entry which is preliminary data.</text>
</comment>
<proteinExistence type="predicted"/>
<dbReference type="InterPro" id="IPR007214">
    <property type="entry name" value="YbaK/aa-tRNA-synth-assoc-dom"/>
</dbReference>
<reference evidence="2 3" key="1">
    <citation type="journal article" date="2018" name="Nat. Biotechnol.">
        <title>A standardized bacterial taxonomy based on genome phylogeny substantially revises the tree of life.</title>
        <authorList>
            <person name="Parks D.H."/>
            <person name="Chuvochina M."/>
            <person name="Waite D.W."/>
            <person name="Rinke C."/>
            <person name="Skarshewski A."/>
            <person name="Chaumeil P.A."/>
            <person name="Hugenholtz P."/>
        </authorList>
    </citation>
    <scope>NUCLEOTIDE SEQUENCE [LARGE SCALE GENOMIC DNA]</scope>
    <source>
        <strain evidence="2">UBA8781</strain>
    </source>
</reference>
<dbReference type="Gene3D" id="3.90.960.10">
    <property type="entry name" value="YbaK/aminoacyl-tRNA synthetase-associated domain"/>
    <property type="match status" value="1"/>
</dbReference>
<evidence type="ECO:0000259" key="1">
    <source>
        <dbReference type="Pfam" id="PF04073"/>
    </source>
</evidence>
<dbReference type="Pfam" id="PF04073">
    <property type="entry name" value="tRNA_edit"/>
    <property type="match status" value="1"/>
</dbReference>
<dbReference type="PANTHER" id="PTHR30411">
    <property type="entry name" value="CYTOPLASMIC PROTEIN"/>
    <property type="match status" value="1"/>
</dbReference>
<evidence type="ECO:0000313" key="2">
    <source>
        <dbReference type="EMBL" id="HCE17980.1"/>
    </source>
</evidence>
<name>A0A3D1JHD2_9CHLR</name>
<feature type="domain" description="YbaK/aminoacyl-tRNA synthetase-associated" evidence="1">
    <location>
        <begin position="27"/>
        <end position="145"/>
    </location>
</feature>
<dbReference type="InterPro" id="IPR036754">
    <property type="entry name" value="YbaK/aa-tRNA-synt-asso_dom_sf"/>
</dbReference>